<keyword evidence="2" id="KW-1185">Reference proteome</keyword>
<organism evidence="1 2">
    <name type="scientific">Hypoxylon rubiginosum</name>
    <dbReference type="NCBI Taxonomy" id="110542"/>
    <lineage>
        <taxon>Eukaryota</taxon>
        <taxon>Fungi</taxon>
        <taxon>Dikarya</taxon>
        <taxon>Ascomycota</taxon>
        <taxon>Pezizomycotina</taxon>
        <taxon>Sordariomycetes</taxon>
        <taxon>Xylariomycetidae</taxon>
        <taxon>Xylariales</taxon>
        <taxon>Hypoxylaceae</taxon>
        <taxon>Hypoxylon</taxon>
    </lineage>
</organism>
<evidence type="ECO:0000313" key="2">
    <source>
        <dbReference type="Proteomes" id="UP001497700"/>
    </source>
</evidence>
<gene>
    <name evidence="1" type="ORF">F4820DRAFT_272248</name>
</gene>
<name>A0ACB9Z4C4_9PEZI</name>
<evidence type="ECO:0000313" key="1">
    <source>
        <dbReference type="EMBL" id="KAI4866010.1"/>
    </source>
</evidence>
<comment type="caution">
    <text evidence="1">The sequence shown here is derived from an EMBL/GenBank/DDBJ whole genome shotgun (WGS) entry which is preliminary data.</text>
</comment>
<protein>
    <submittedName>
        <fullName evidence="1">L-lysine 6-monooxygenase (NADPH-requiring)-domain-containing protein</fullName>
    </submittedName>
</protein>
<dbReference type="Proteomes" id="UP001497700">
    <property type="component" value="Unassembled WGS sequence"/>
</dbReference>
<sequence length="539" mass="58998">MAPHSLLDGHDDGPINSGFAVDAGRDIDAARQHNHDYLPKNQSLLRSTPPEDLHDLICVGFGPASLAIAVAIHDMLGDGSFQNLGSGLPPKVLFLEKQPRFAWHAGMLLPGAKMQISFIKDMATLRDPTSSFTFLNYLHKNGRLVEFTNLNTFLPARVEYEDYLRWCAGFFDEVVQYGTEVVSVSPAKVSESTAPVSTFTVTSKDVNTGALKVHRAKNVLLAIGGQPSIPKSLPSGHPRVIHSSQYAHLVPQILKERDLPYRVAVIGAGQSAAEIFNNIQTLYPNSRTSLVMRSEFLKPSDDSPFVNSIFNPSFVDSLYQKSAKHRHALLEGVRSTNYGVVRLELIERLYERMYEQRRELGSDERKWPHRILNATDVVGFETKSDHLRLTVRPLDCAEHATSNPSQNGVSNGSAAEEEETLDVDLIVAATGYKRQSHLTMMEDVAGLFPEASEPNGTLSSNGPTAKGSEAKIKDRVVRVSRDYSVQFAPGKVSPGSGIWFQGCCEGTHGLSDTLLSILATRSGEIVNSIFGGVSQDSKA</sequence>
<dbReference type="EMBL" id="MU393464">
    <property type="protein sequence ID" value="KAI4866010.1"/>
    <property type="molecule type" value="Genomic_DNA"/>
</dbReference>
<accession>A0ACB9Z4C4</accession>
<reference evidence="1 2" key="1">
    <citation type="journal article" date="2022" name="New Phytol.">
        <title>Ecological generalism drives hyperdiversity of secondary metabolite gene clusters in xylarialean endophytes.</title>
        <authorList>
            <person name="Franco M.E.E."/>
            <person name="Wisecaver J.H."/>
            <person name="Arnold A.E."/>
            <person name="Ju Y.M."/>
            <person name="Slot J.C."/>
            <person name="Ahrendt S."/>
            <person name="Moore L.P."/>
            <person name="Eastman K.E."/>
            <person name="Scott K."/>
            <person name="Konkel Z."/>
            <person name="Mondo S.J."/>
            <person name="Kuo A."/>
            <person name="Hayes R.D."/>
            <person name="Haridas S."/>
            <person name="Andreopoulos B."/>
            <person name="Riley R."/>
            <person name="LaButti K."/>
            <person name="Pangilinan J."/>
            <person name="Lipzen A."/>
            <person name="Amirebrahimi M."/>
            <person name="Yan J."/>
            <person name="Adam C."/>
            <person name="Keymanesh K."/>
            <person name="Ng V."/>
            <person name="Louie K."/>
            <person name="Northen T."/>
            <person name="Drula E."/>
            <person name="Henrissat B."/>
            <person name="Hsieh H.M."/>
            <person name="Youens-Clark K."/>
            <person name="Lutzoni F."/>
            <person name="Miadlikowska J."/>
            <person name="Eastwood D.C."/>
            <person name="Hamelin R.C."/>
            <person name="Grigoriev I.V."/>
            <person name="U'Ren J.M."/>
        </authorList>
    </citation>
    <scope>NUCLEOTIDE SEQUENCE [LARGE SCALE GENOMIC DNA]</scope>
    <source>
        <strain evidence="1 2">CBS 119005</strain>
    </source>
</reference>
<proteinExistence type="predicted"/>